<reference evidence="1" key="1">
    <citation type="submission" date="2020-09" db="EMBL/GenBank/DDBJ databases">
        <title>A novel bacterium of genus Bacillus, isolated from South China Sea.</title>
        <authorList>
            <person name="Huang H."/>
            <person name="Mo K."/>
            <person name="Hu Y."/>
        </authorList>
    </citation>
    <scope>NUCLEOTIDE SEQUENCE</scope>
    <source>
        <strain evidence="1">IB182487</strain>
    </source>
</reference>
<comment type="caution">
    <text evidence="1">The sequence shown here is derived from an EMBL/GenBank/DDBJ whole genome shotgun (WGS) entry which is preliminary data.</text>
</comment>
<keyword evidence="2" id="KW-1185">Reference proteome</keyword>
<dbReference type="RefSeq" id="WP_191156874.1">
    <property type="nucleotide sequence ID" value="NZ_JACXAI010000005.1"/>
</dbReference>
<dbReference type="Pfam" id="PF04025">
    <property type="entry name" value="RemA-like"/>
    <property type="match status" value="1"/>
</dbReference>
<dbReference type="EMBL" id="JACXAI010000005">
    <property type="protein sequence ID" value="MBD1379867.1"/>
    <property type="molecule type" value="Genomic_DNA"/>
</dbReference>
<sequence length="87" mass="10154">MYIHLGDNFVVPSREVVMILDYYSSQASPFYQEFMDRQKSQFVHLSQSEPKSIVITTEHIYFSPLGSSTLKRRSHSMFDPKMSSLKD</sequence>
<gene>
    <name evidence="1" type="ORF">IC621_06465</name>
</gene>
<dbReference type="NCBIfam" id="NF046065">
    <property type="entry name" value="MtxRegRemB"/>
    <property type="match status" value="1"/>
</dbReference>
<accession>A0A926N9A8</accession>
<dbReference type="AlphaFoldDB" id="A0A926N9A8"/>
<evidence type="ECO:0000313" key="1">
    <source>
        <dbReference type="EMBL" id="MBD1379867.1"/>
    </source>
</evidence>
<name>A0A926N9A8_9BACI</name>
<dbReference type="InterPro" id="IPR007169">
    <property type="entry name" value="RemA-like"/>
</dbReference>
<protein>
    <submittedName>
        <fullName evidence="1">DUF370 domain-containing protein</fullName>
    </submittedName>
</protein>
<dbReference type="Proteomes" id="UP000626844">
    <property type="component" value="Unassembled WGS sequence"/>
</dbReference>
<organism evidence="1 2">
    <name type="scientific">Metabacillus arenae</name>
    <dbReference type="NCBI Taxonomy" id="2771434"/>
    <lineage>
        <taxon>Bacteria</taxon>
        <taxon>Bacillati</taxon>
        <taxon>Bacillota</taxon>
        <taxon>Bacilli</taxon>
        <taxon>Bacillales</taxon>
        <taxon>Bacillaceae</taxon>
        <taxon>Metabacillus</taxon>
    </lineage>
</organism>
<evidence type="ECO:0000313" key="2">
    <source>
        <dbReference type="Proteomes" id="UP000626844"/>
    </source>
</evidence>
<proteinExistence type="predicted"/>